<keyword evidence="2" id="KW-0009">Actin-binding</keyword>
<proteinExistence type="inferred from homology"/>
<keyword evidence="2" id="KW-0963">Cytoplasm</keyword>
<dbReference type="GO" id="GO:0030036">
    <property type="term" value="P:actin cytoskeleton organization"/>
    <property type="evidence" value="ECO:0007669"/>
    <property type="project" value="UniProtKB-UniRule"/>
</dbReference>
<evidence type="ECO:0000256" key="1">
    <source>
        <dbReference type="ARBA" id="ARBA00006993"/>
    </source>
</evidence>
<keyword evidence="2" id="KW-0206">Cytoskeleton</keyword>
<evidence type="ECO:0000256" key="3">
    <source>
        <dbReference type="SAM" id="MobiDB-lite"/>
    </source>
</evidence>
<feature type="compositionally biased region" description="Polar residues" evidence="3">
    <location>
        <begin position="427"/>
        <end position="436"/>
    </location>
</feature>
<comment type="similarity">
    <text evidence="1 2">Belongs to the SCAR/WAVE family.</text>
</comment>
<dbReference type="Gene3D" id="1.20.5.340">
    <property type="match status" value="1"/>
</dbReference>
<evidence type="ECO:0000256" key="2">
    <source>
        <dbReference type="RuleBase" id="RU367034"/>
    </source>
</evidence>
<dbReference type="Proteomes" id="UP001632038">
    <property type="component" value="Unassembled WGS sequence"/>
</dbReference>
<dbReference type="GO" id="GO:0005856">
    <property type="term" value="C:cytoskeleton"/>
    <property type="evidence" value="ECO:0007669"/>
    <property type="project" value="UniProtKB-SubCell"/>
</dbReference>
<feature type="region of interest" description="Disordered" evidence="3">
    <location>
        <begin position="789"/>
        <end position="817"/>
    </location>
</feature>
<name>A0ABD3BYZ9_9LAMI</name>
<comment type="function">
    <text evidence="2">Involved in regulation of actin and microtubule organization. Part of a WAVE complex that activates the Arp2/3 complex.</text>
</comment>
<dbReference type="PANTHER" id="PTHR12902">
    <property type="entry name" value="WASP-1"/>
    <property type="match status" value="1"/>
</dbReference>
<dbReference type="InterPro" id="IPR028288">
    <property type="entry name" value="SCAR/WAVE_fam"/>
</dbReference>
<reference evidence="5" key="1">
    <citation type="journal article" date="2024" name="IScience">
        <title>Strigolactones Initiate the Formation of Haustorium-like Structures in Castilleja.</title>
        <authorList>
            <person name="Buerger M."/>
            <person name="Peterson D."/>
            <person name="Chory J."/>
        </authorList>
    </citation>
    <scope>NUCLEOTIDE SEQUENCE [LARGE SCALE GENOMIC DNA]</scope>
</reference>
<gene>
    <name evidence="4" type="ORF">CASFOL_033338</name>
</gene>
<dbReference type="Gene3D" id="6.10.280.150">
    <property type="match status" value="2"/>
</dbReference>
<feature type="region of interest" description="Disordered" evidence="3">
    <location>
        <begin position="177"/>
        <end position="206"/>
    </location>
</feature>
<feature type="compositionally biased region" description="Polar residues" evidence="3">
    <location>
        <begin position="396"/>
        <end position="414"/>
    </location>
</feature>
<evidence type="ECO:0000313" key="4">
    <source>
        <dbReference type="EMBL" id="KAL3622730.1"/>
    </source>
</evidence>
<feature type="region of interest" description="Disordered" evidence="3">
    <location>
        <begin position="1158"/>
        <end position="1194"/>
    </location>
</feature>
<feature type="compositionally biased region" description="Basic and acidic residues" evidence="3">
    <location>
        <begin position="789"/>
        <end position="808"/>
    </location>
</feature>
<feature type="region of interest" description="Disordered" evidence="3">
    <location>
        <begin position="915"/>
        <end position="937"/>
    </location>
</feature>
<feature type="compositionally biased region" description="Polar residues" evidence="3">
    <location>
        <begin position="915"/>
        <end position="925"/>
    </location>
</feature>
<organism evidence="4 5">
    <name type="scientific">Castilleja foliolosa</name>
    <dbReference type="NCBI Taxonomy" id="1961234"/>
    <lineage>
        <taxon>Eukaryota</taxon>
        <taxon>Viridiplantae</taxon>
        <taxon>Streptophyta</taxon>
        <taxon>Embryophyta</taxon>
        <taxon>Tracheophyta</taxon>
        <taxon>Spermatophyta</taxon>
        <taxon>Magnoliopsida</taxon>
        <taxon>eudicotyledons</taxon>
        <taxon>Gunneridae</taxon>
        <taxon>Pentapetalae</taxon>
        <taxon>asterids</taxon>
        <taxon>lamiids</taxon>
        <taxon>Lamiales</taxon>
        <taxon>Orobanchaceae</taxon>
        <taxon>Pedicularideae</taxon>
        <taxon>Castillejinae</taxon>
        <taxon>Castilleja</taxon>
    </lineage>
</organism>
<dbReference type="EMBL" id="JAVIJP010000058">
    <property type="protein sequence ID" value="KAL3622730.1"/>
    <property type="molecule type" value="Genomic_DNA"/>
</dbReference>
<comment type="subcellular location">
    <subcellularLocation>
        <location evidence="2">Cytoplasm</location>
        <location evidence="2">Cytoskeleton</location>
    </subcellularLocation>
</comment>
<dbReference type="GO" id="GO:0003779">
    <property type="term" value="F:actin binding"/>
    <property type="evidence" value="ECO:0007669"/>
    <property type="project" value="UniProtKB-UniRule"/>
</dbReference>
<sequence>MPMSRYEIRNEYSLADPDLYRAADKDDPEALLEGVAMAGLAGVLRQLGDLAEFAAELFHDLHEEVLATAARGHVLMIRVQQLEAEVPSMEKDFLSQTDHSPFFNNAGVDWHPKQQMDQNLVTQGGLPRFVMDSYEECRGPPRLFLLDKFDVGGAGACLKRYTDPSFFKLEISEMNNADGHREKKNHKSKMRRPRRRNKETSEVQPMSHATFHPHLLEELVQNGIIKPTHRAKLKKRLQFSPFDSKSGGSYMRKLLKTPSPEHQIYREITMSSSPLRLSTNDLLESDLEVLETRRESPVGECAEIKRSLSPDRDEIMQIETVEKYIPVDGESNTESYVTGYHSDEVACEINNFVDAPSTIESGMDTDSEMRVKTDFTSPSTNNQQLVSVDNKERFHSLSSDSQSTGDLTVSDDANSSSKKETSSFVSNVSTQNSAENRPSLKMSAEGTSSADIPEIAIVDESSCQKTGTSNDDEKKINQIMDCPCSPSVSDSNSQSGNDSWSSTAGEHLEDRPNCENGSRISTVSDTVCHTKDSSAEMSDSLLHEDNYDHKDLIHFNNSNVLSQNRVDNAEMIPTESSLPGDLDDDVPELTEKPLSNDTDIAHSGDDSTSMLLRDKEINYKLYNEDLDIFSDVSNHSSCTLEAYLGKELTEISLTEATDAKELCSSSCIDNQVISETLISSPTENSSDLVEASLDAHDVVSISEDVTTVNKTSGIGNPESSKFGEVQDTRIIYDIEPNGFVATESSSCTPENLENLAGTPDIEANDDVEPNKDVTRLEVIDISSYVDLKSPNEMHEPLEKSDSKTDKLDSGMVDSPSVTDIRENVDLPVGLDNSVKVHSSCFDGSGLDENEEKSLSKCLRESGLVKEDNVHLSKSQTESVLVEEVDIGEASTSEDLRKVNNDHLKIEVSHTLPNSYIDSSVDTTQIQPPPEQRGSFDTDQESFVEKQVSDATSLSINCDTEETMLEKTELPPDKIDQESPSLLPIEHQKILDPDVDHQENPALSPELSELRNYDIDISGYPKDDPSGFIFHPINNNPFSGIYNQIDLDELPPLPPLPPVQWRMGKNPNASSITTTTEEEITKQNESFPQECDTGFSLEEMKLEREEKIETIDLPFKIENQQLQQQLIMPTLASEMKLEKEEKIEKIDIPLKIENEQQQQQLVMPTPVSEVTSPAAEENGITNETRTVKPPRPSNPLIESVAVLDKSKLRKASERVTPQLQTGDERDSFLEQIRAKSFHLKPAVASKPIIPAPQTNFNVAAILERANAIRQAFAGSDEDDEDNWSDS</sequence>
<protein>
    <recommendedName>
        <fullName evidence="2">Protein SCAR</fullName>
    </recommendedName>
    <alternativeName>
        <fullName evidence="2">Protein WAVE</fullName>
    </alternativeName>
</protein>
<dbReference type="PANTHER" id="PTHR12902:SF1">
    <property type="entry name" value="WISKOTT-ALDRICH SYNDROME PROTEIN FAMILY MEMBER"/>
    <property type="match status" value="1"/>
</dbReference>
<feature type="region of interest" description="Disordered" evidence="3">
    <location>
        <begin position="394"/>
        <end position="520"/>
    </location>
</feature>
<comment type="caution">
    <text evidence="4">The sequence shown here is derived from an EMBL/GenBank/DDBJ whole genome shotgun (WGS) entry which is preliminary data.</text>
</comment>
<keyword evidence="5" id="KW-1185">Reference proteome</keyword>
<accession>A0ABD3BYZ9</accession>
<feature type="compositionally biased region" description="Basic residues" evidence="3">
    <location>
        <begin position="182"/>
        <end position="197"/>
    </location>
</feature>
<evidence type="ECO:0000313" key="5">
    <source>
        <dbReference type="Proteomes" id="UP001632038"/>
    </source>
</evidence>
<feature type="compositionally biased region" description="Low complexity" evidence="3">
    <location>
        <begin position="485"/>
        <end position="502"/>
    </location>
</feature>